<organism evidence="2 3">
    <name type="scientific">Canariomyces notabilis</name>
    <dbReference type="NCBI Taxonomy" id="2074819"/>
    <lineage>
        <taxon>Eukaryota</taxon>
        <taxon>Fungi</taxon>
        <taxon>Dikarya</taxon>
        <taxon>Ascomycota</taxon>
        <taxon>Pezizomycotina</taxon>
        <taxon>Sordariomycetes</taxon>
        <taxon>Sordariomycetidae</taxon>
        <taxon>Sordariales</taxon>
        <taxon>Chaetomiaceae</taxon>
        <taxon>Canariomyces</taxon>
    </lineage>
</organism>
<feature type="compositionally biased region" description="Pro residues" evidence="1">
    <location>
        <begin position="325"/>
        <end position="342"/>
    </location>
</feature>
<reference evidence="2" key="1">
    <citation type="journal article" date="2023" name="Mol. Phylogenet. Evol.">
        <title>Genome-scale phylogeny and comparative genomics of the fungal order Sordariales.</title>
        <authorList>
            <person name="Hensen N."/>
            <person name="Bonometti L."/>
            <person name="Westerberg I."/>
            <person name="Brannstrom I.O."/>
            <person name="Guillou S."/>
            <person name="Cros-Aarteil S."/>
            <person name="Calhoun S."/>
            <person name="Haridas S."/>
            <person name="Kuo A."/>
            <person name="Mondo S."/>
            <person name="Pangilinan J."/>
            <person name="Riley R."/>
            <person name="LaButti K."/>
            <person name="Andreopoulos B."/>
            <person name="Lipzen A."/>
            <person name="Chen C."/>
            <person name="Yan M."/>
            <person name="Daum C."/>
            <person name="Ng V."/>
            <person name="Clum A."/>
            <person name="Steindorff A."/>
            <person name="Ohm R.A."/>
            <person name="Martin F."/>
            <person name="Silar P."/>
            <person name="Natvig D.O."/>
            <person name="Lalanne C."/>
            <person name="Gautier V."/>
            <person name="Ament-Velasquez S.L."/>
            <person name="Kruys A."/>
            <person name="Hutchinson M.I."/>
            <person name="Powell A.J."/>
            <person name="Barry K."/>
            <person name="Miller A.N."/>
            <person name="Grigoriev I.V."/>
            <person name="Debuchy R."/>
            <person name="Gladieux P."/>
            <person name="Hiltunen Thoren M."/>
            <person name="Johannesson H."/>
        </authorList>
    </citation>
    <scope>NUCLEOTIDE SEQUENCE</scope>
    <source>
        <strain evidence="2">CBS 508.74</strain>
    </source>
</reference>
<dbReference type="AlphaFoldDB" id="A0AAN6YRX9"/>
<name>A0AAN6YRX9_9PEZI</name>
<feature type="compositionally biased region" description="Low complexity" evidence="1">
    <location>
        <begin position="734"/>
        <end position="745"/>
    </location>
</feature>
<evidence type="ECO:0000313" key="2">
    <source>
        <dbReference type="EMBL" id="KAK4111594.1"/>
    </source>
</evidence>
<dbReference type="GeneID" id="89939478"/>
<comment type="caution">
    <text evidence="2">The sequence shown here is derived from an EMBL/GenBank/DDBJ whole genome shotgun (WGS) entry which is preliminary data.</text>
</comment>
<feature type="compositionally biased region" description="Low complexity" evidence="1">
    <location>
        <begin position="553"/>
        <end position="570"/>
    </location>
</feature>
<proteinExistence type="predicted"/>
<feature type="compositionally biased region" description="Pro residues" evidence="1">
    <location>
        <begin position="658"/>
        <end position="667"/>
    </location>
</feature>
<gene>
    <name evidence="2" type="ORF">N656DRAFT_780309</name>
</gene>
<feature type="compositionally biased region" description="Polar residues" evidence="1">
    <location>
        <begin position="499"/>
        <end position="512"/>
    </location>
</feature>
<evidence type="ECO:0000256" key="1">
    <source>
        <dbReference type="SAM" id="MobiDB-lite"/>
    </source>
</evidence>
<feature type="compositionally biased region" description="Basic and acidic residues" evidence="1">
    <location>
        <begin position="241"/>
        <end position="257"/>
    </location>
</feature>
<feature type="region of interest" description="Disordered" evidence="1">
    <location>
        <begin position="1"/>
        <end position="745"/>
    </location>
</feature>
<feature type="compositionally biased region" description="Polar residues" evidence="1">
    <location>
        <begin position="259"/>
        <end position="268"/>
    </location>
</feature>
<evidence type="ECO:0000313" key="3">
    <source>
        <dbReference type="Proteomes" id="UP001302812"/>
    </source>
</evidence>
<dbReference type="EMBL" id="MU853345">
    <property type="protein sequence ID" value="KAK4111594.1"/>
    <property type="molecule type" value="Genomic_DNA"/>
</dbReference>
<feature type="compositionally biased region" description="Pro residues" evidence="1">
    <location>
        <begin position="541"/>
        <end position="552"/>
    </location>
</feature>
<feature type="compositionally biased region" description="Low complexity" evidence="1">
    <location>
        <begin position="436"/>
        <end position="449"/>
    </location>
</feature>
<feature type="compositionally biased region" description="Gly residues" evidence="1">
    <location>
        <begin position="692"/>
        <end position="719"/>
    </location>
</feature>
<accession>A0AAN6YRX9</accession>
<reference evidence="2" key="2">
    <citation type="submission" date="2023-05" db="EMBL/GenBank/DDBJ databases">
        <authorList>
            <consortium name="Lawrence Berkeley National Laboratory"/>
            <person name="Steindorff A."/>
            <person name="Hensen N."/>
            <person name="Bonometti L."/>
            <person name="Westerberg I."/>
            <person name="Brannstrom I.O."/>
            <person name="Guillou S."/>
            <person name="Cros-Aarteil S."/>
            <person name="Calhoun S."/>
            <person name="Haridas S."/>
            <person name="Kuo A."/>
            <person name="Mondo S."/>
            <person name="Pangilinan J."/>
            <person name="Riley R."/>
            <person name="Labutti K."/>
            <person name="Andreopoulos B."/>
            <person name="Lipzen A."/>
            <person name="Chen C."/>
            <person name="Yanf M."/>
            <person name="Daum C."/>
            <person name="Ng V."/>
            <person name="Clum A."/>
            <person name="Ohm R."/>
            <person name="Martin F."/>
            <person name="Silar P."/>
            <person name="Natvig D."/>
            <person name="Lalanne C."/>
            <person name="Gautier V."/>
            <person name="Ament-Velasquez S.L."/>
            <person name="Kruys A."/>
            <person name="Hutchinson M.I."/>
            <person name="Powell A.J."/>
            <person name="Barry K."/>
            <person name="Miller A.N."/>
            <person name="Grigoriev I.V."/>
            <person name="Debuchy R."/>
            <person name="Gladieux P."/>
            <person name="Thoren M.H."/>
            <person name="Johannesson H."/>
        </authorList>
    </citation>
    <scope>NUCLEOTIDE SEQUENCE</scope>
    <source>
        <strain evidence="2">CBS 508.74</strain>
    </source>
</reference>
<feature type="compositionally biased region" description="Low complexity" evidence="1">
    <location>
        <begin position="199"/>
        <end position="212"/>
    </location>
</feature>
<feature type="compositionally biased region" description="Polar residues" evidence="1">
    <location>
        <begin position="306"/>
        <end position="317"/>
    </location>
</feature>
<feature type="compositionally biased region" description="Pro residues" evidence="1">
    <location>
        <begin position="21"/>
        <end position="30"/>
    </location>
</feature>
<feature type="compositionally biased region" description="Gly residues" evidence="1">
    <location>
        <begin position="620"/>
        <end position="636"/>
    </location>
</feature>
<dbReference type="Proteomes" id="UP001302812">
    <property type="component" value="Unassembled WGS sequence"/>
</dbReference>
<feature type="compositionally biased region" description="Polar residues" evidence="1">
    <location>
        <begin position="215"/>
        <end position="231"/>
    </location>
</feature>
<feature type="compositionally biased region" description="Basic and acidic residues" evidence="1">
    <location>
        <begin position="668"/>
        <end position="683"/>
    </location>
</feature>
<feature type="compositionally biased region" description="Polar residues" evidence="1">
    <location>
        <begin position="1"/>
        <end position="12"/>
    </location>
</feature>
<feature type="compositionally biased region" description="Low complexity" evidence="1">
    <location>
        <begin position="471"/>
        <end position="497"/>
    </location>
</feature>
<feature type="compositionally biased region" description="Low complexity" evidence="1">
    <location>
        <begin position="130"/>
        <end position="141"/>
    </location>
</feature>
<sequence length="778" mass="80008">MAQPPSFGSNNPFRRKAPSDSAPPAPPRTVPPFAEDEASTSTPGIAPTALSGEQFWSHLQAHAHPSQPPPTTSFQKPKVVKKVRVQSPPPSSPESAGIPERFPPVDCDDDEESSSTDADEHLDPFSYAPSTGSVDGSDTGGEPQPTQPNRLPPNPFQKTLQDPATGSIEPPQGPGATSGTKSTLDVEAFRRLLLTGEAPHPTQQTTPQTTPPNDGASTTDNSSISRQSISDTIHLALETPRTSHEVSELEAEDDRRALISSSQSSLQPGPTILRKKPPPPSSRHGKLIRTETRGEATDAGARSPLSLPSPTRRNTTIPLTSPSRQRPPTPSDVNKPLPPVPQRLPADDDAESVFDRVAAGKVPEPDMEYGLGITMSPRPPTPPKPSRTASNTQSRKPAPPPRRQPHGRTESKVTAAASQPTVGPDDPDSPLRRSSVDSTRSRSSSLRVSIHAPAPPPPRRPSHRTSNSLTSPPAVSAVSPSSENFPADAASPPAAEPYVQTQPLAVITSSPLPIQDSSNHSSSSSISGNDQSLETVIQAPAPVPVPAQPPTQAPTAETVTTTVATGAGPADSPSLSPASHGTQAQAQTQSPSAAAPLRTKLSPPPPPPARNASLRAKRPGSGGSGGGGGGGSGGAGLLSPPPSRKGSTGRAKDSVPPVAAPPPPPPPSRRDRDRDKSWRRDSGDSVIPAGPGSSGGGPSTDGGVGTGTGTGTGQGGGLDGLPMAERSPGDADDLSPSAPAAASAAPDILADLGRLQREVDALRGRYEIEKGHQGQSEG</sequence>
<feature type="compositionally biased region" description="Low complexity" evidence="1">
    <location>
        <begin position="514"/>
        <end position="540"/>
    </location>
</feature>
<keyword evidence="3" id="KW-1185">Reference proteome</keyword>
<feature type="compositionally biased region" description="Basic residues" evidence="1">
    <location>
        <begin position="273"/>
        <end position="287"/>
    </location>
</feature>
<dbReference type="RefSeq" id="XP_064669164.1">
    <property type="nucleotide sequence ID" value="XM_064815353.1"/>
</dbReference>
<feature type="compositionally biased region" description="Low complexity" evidence="1">
    <location>
        <begin position="582"/>
        <end position="596"/>
    </location>
</feature>
<protein>
    <submittedName>
        <fullName evidence="2">Uncharacterized protein</fullName>
    </submittedName>
</protein>